<dbReference type="EMBL" id="JBHSFI010000004">
    <property type="protein sequence ID" value="MFC4629441.1"/>
    <property type="molecule type" value="Genomic_DNA"/>
</dbReference>
<keyword evidence="3" id="KW-1185">Reference proteome</keyword>
<feature type="domain" description="Immunity protein 35" evidence="1">
    <location>
        <begin position="41"/>
        <end position="97"/>
    </location>
</feature>
<evidence type="ECO:0000313" key="2">
    <source>
        <dbReference type="EMBL" id="MFC4629441.1"/>
    </source>
</evidence>
<organism evidence="2 3">
    <name type="scientific">Promicromonospora alba</name>
    <dbReference type="NCBI Taxonomy" id="1616110"/>
    <lineage>
        <taxon>Bacteria</taxon>
        <taxon>Bacillati</taxon>
        <taxon>Actinomycetota</taxon>
        <taxon>Actinomycetes</taxon>
        <taxon>Micrococcales</taxon>
        <taxon>Promicromonosporaceae</taxon>
        <taxon>Promicromonospora</taxon>
    </lineage>
</organism>
<evidence type="ECO:0000313" key="3">
    <source>
        <dbReference type="Proteomes" id="UP001596011"/>
    </source>
</evidence>
<dbReference type="RefSeq" id="WP_377136475.1">
    <property type="nucleotide sequence ID" value="NZ_JBHSFI010000004.1"/>
</dbReference>
<reference evidence="3" key="1">
    <citation type="journal article" date="2019" name="Int. J. Syst. Evol. Microbiol.">
        <title>The Global Catalogue of Microorganisms (GCM) 10K type strain sequencing project: providing services to taxonomists for standard genome sequencing and annotation.</title>
        <authorList>
            <consortium name="The Broad Institute Genomics Platform"/>
            <consortium name="The Broad Institute Genome Sequencing Center for Infectious Disease"/>
            <person name="Wu L."/>
            <person name="Ma J."/>
        </authorList>
    </citation>
    <scope>NUCLEOTIDE SEQUENCE [LARGE SCALE GENOMIC DNA]</scope>
    <source>
        <strain evidence="3">CCUG 42722</strain>
    </source>
</reference>
<proteinExistence type="predicted"/>
<evidence type="ECO:0000259" key="1">
    <source>
        <dbReference type="Pfam" id="PF15567"/>
    </source>
</evidence>
<name>A0ABV9HGR1_9MICO</name>
<dbReference type="Proteomes" id="UP001596011">
    <property type="component" value="Unassembled WGS sequence"/>
</dbReference>
<protein>
    <submittedName>
        <fullName evidence="2">YrhB domain-containing protein</fullName>
    </submittedName>
</protein>
<comment type="caution">
    <text evidence="2">The sequence shown here is derived from an EMBL/GenBank/DDBJ whole genome shotgun (WGS) entry which is preliminary data.</text>
</comment>
<accession>A0ABV9HGR1</accession>
<gene>
    <name evidence="2" type="ORF">ACFO6V_14445</name>
</gene>
<dbReference type="InterPro" id="IPR029082">
    <property type="entry name" value="Imm35"/>
</dbReference>
<dbReference type="Pfam" id="PF15567">
    <property type="entry name" value="Imm35"/>
    <property type="match status" value="1"/>
</dbReference>
<sequence length="200" mass="22510">MVITKEEARQVAERALRELEAKSGKRMAIFDGEFGVPGIVDHDDVWIVNWNTADYLQSGNVFDQFLAGPIAVPKNGDEFVVLGTAGTTDQELDRWRAQRSRPAAKFYFSYYVRPDGTRLDTGLFRRQREDDMTGDAVFKSDGKWHFTITIERSLKGFNDTDLREVSEADARQLLEKNFGAPGSELYAPVVVDGSHDSTPQ</sequence>